<dbReference type="OrthoDB" id="9770036at2"/>
<evidence type="ECO:0000256" key="5">
    <source>
        <dbReference type="ARBA" id="ARBA00023136"/>
    </source>
</evidence>
<dbReference type="Pfam" id="PF12704">
    <property type="entry name" value="MacB_PCD"/>
    <property type="match status" value="1"/>
</dbReference>
<sequence length="401" mass="44152">MKDFSVILKSLWHSKASPLLLILQIALTFTIFVNAVYMVMQKHEKVTAPSGLNETQVFSLFINLQETGEARVAEFEQVLRDIKDLDSVENAIPVTSVPLSGYGRSADIGYGPADEDKLTSSGYYGSNYDSKDTLDLKLIAGQWFERSDVTHSFFGAKSGGKILVSKALAQTLHPDNWRDVLGKTLYVQGDPQQVIGVVDNLKAVWSFWRLFDHAVLAPVFEIKDKVGLMVKAQPGTLDKAMLDVKEALLMTPGRQIDKLKPFSQTREESYRADVAELQTLQLVLIGLLILTMLAIFGQARFAILKRRKQIGTRRALGANQLQILRYYLLENLIVTLVGVAIGMVCAVLVNTQLVSYFGLVPVPADYLLVGAVAILLAGQCAVIQPAWQAARVSPALATRSV</sequence>
<comment type="caution">
    <text evidence="10">The sequence shown here is derived from an EMBL/GenBank/DDBJ whole genome shotgun (WGS) entry which is preliminary data.</text>
</comment>
<feature type="transmembrane region" description="Helical" evidence="7">
    <location>
        <begin position="355"/>
        <end position="377"/>
    </location>
</feature>
<dbReference type="EMBL" id="JXYA01000006">
    <property type="protein sequence ID" value="KJZ12095.1"/>
    <property type="molecule type" value="Genomic_DNA"/>
</dbReference>
<dbReference type="AlphaFoldDB" id="A0A0F4QXV1"/>
<feature type="transmembrane region" description="Helical" evidence="7">
    <location>
        <begin position="282"/>
        <end position="303"/>
    </location>
</feature>
<comment type="similarity">
    <text evidence="6">Belongs to the ABC-4 integral membrane protein family.</text>
</comment>
<feature type="domain" description="ABC3 transporter permease C-terminal" evidence="8">
    <location>
        <begin position="283"/>
        <end position="394"/>
    </location>
</feature>
<dbReference type="PATRIC" id="fig|43658.5.peg.668"/>
<evidence type="ECO:0000256" key="6">
    <source>
        <dbReference type="ARBA" id="ARBA00038076"/>
    </source>
</evidence>
<evidence type="ECO:0000256" key="1">
    <source>
        <dbReference type="ARBA" id="ARBA00004651"/>
    </source>
</evidence>
<feature type="transmembrane region" description="Helical" evidence="7">
    <location>
        <begin position="324"/>
        <end position="349"/>
    </location>
</feature>
<evidence type="ECO:0008006" key="12">
    <source>
        <dbReference type="Google" id="ProtNLM"/>
    </source>
</evidence>
<dbReference type="Pfam" id="PF02687">
    <property type="entry name" value="FtsX"/>
    <property type="match status" value="1"/>
</dbReference>
<comment type="subcellular location">
    <subcellularLocation>
        <location evidence="1">Cell membrane</location>
        <topology evidence="1">Multi-pass membrane protein</topology>
    </subcellularLocation>
</comment>
<reference evidence="10 11" key="1">
    <citation type="journal article" date="2015" name="BMC Genomics">
        <title>Genome mining reveals unlocked bioactive potential of marine Gram-negative bacteria.</title>
        <authorList>
            <person name="Machado H."/>
            <person name="Sonnenschein E.C."/>
            <person name="Melchiorsen J."/>
            <person name="Gram L."/>
        </authorList>
    </citation>
    <scope>NUCLEOTIDE SEQUENCE [LARGE SCALE GENOMIC DNA]</scope>
    <source>
        <strain evidence="10 11">S2471</strain>
    </source>
</reference>
<feature type="domain" description="MacB-like periplasmic core" evidence="9">
    <location>
        <begin position="74"/>
        <end position="238"/>
    </location>
</feature>
<evidence type="ECO:0000256" key="4">
    <source>
        <dbReference type="ARBA" id="ARBA00022989"/>
    </source>
</evidence>
<evidence type="ECO:0000259" key="9">
    <source>
        <dbReference type="Pfam" id="PF12704"/>
    </source>
</evidence>
<feature type="transmembrane region" description="Helical" evidence="7">
    <location>
        <begin position="20"/>
        <end position="40"/>
    </location>
</feature>
<dbReference type="RefSeq" id="WP_046003530.1">
    <property type="nucleotide sequence ID" value="NZ_JXYA01000006.1"/>
</dbReference>
<evidence type="ECO:0000256" key="2">
    <source>
        <dbReference type="ARBA" id="ARBA00022475"/>
    </source>
</evidence>
<dbReference type="InterPro" id="IPR050250">
    <property type="entry name" value="Macrolide_Exporter_MacB"/>
</dbReference>
<organism evidence="10 11">
    <name type="scientific">Pseudoalteromonas rubra</name>
    <dbReference type="NCBI Taxonomy" id="43658"/>
    <lineage>
        <taxon>Bacteria</taxon>
        <taxon>Pseudomonadati</taxon>
        <taxon>Pseudomonadota</taxon>
        <taxon>Gammaproteobacteria</taxon>
        <taxon>Alteromonadales</taxon>
        <taxon>Pseudoalteromonadaceae</taxon>
        <taxon>Pseudoalteromonas</taxon>
    </lineage>
</organism>
<evidence type="ECO:0000313" key="10">
    <source>
        <dbReference type="EMBL" id="KJZ12095.1"/>
    </source>
</evidence>
<evidence type="ECO:0000256" key="7">
    <source>
        <dbReference type="SAM" id="Phobius"/>
    </source>
</evidence>
<dbReference type="GO" id="GO:0005886">
    <property type="term" value="C:plasma membrane"/>
    <property type="evidence" value="ECO:0007669"/>
    <property type="project" value="UniProtKB-SubCell"/>
</dbReference>
<keyword evidence="5 7" id="KW-0472">Membrane</keyword>
<keyword evidence="3 7" id="KW-0812">Transmembrane</keyword>
<evidence type="ECO:0000259" key="8">
    <source>
        <dbReference type="Pfam" id="PF02687"/>
    </source>
</evidence>
<dbReference type="Proteomes" id="UP000033452">
    <property type="component" value="Unassembled WGS sequence"/>
</dbReference>
<keyword evidence="4 7" id="KW-1133">Transmembrane helix</keyword>
<proteinExistence type="inferred from homology"/>
<protein>
    <recommendedName>
        <fullName evidence="12">ABC3 transporter permease protein domain-containing protein</fullName>
    </recommendedName>
</protein>
<accession>A0A0F4QXV1</accession>
<keyword evidence="2" id="KW-1003">Cell membrane</keyword>
<dbReference type="GO" id="GO:0022857">
    <property type="term" value="F:transmembrane transporter activity"/>
    <property type="evidence" value="ECO:0007669"/>
    <property type="project" value="TreeGrafter"/>
</dbReference>
<evidence type="ECO:0000256" key="3">
    <source>
        <dbReference type="ARBA" id="ARBA00022692"/>
    </source>
</evidence>
<evidence type="ECO:0000313" key="11">
    <source>
        <dbReference type="Proteomes" id="UP000033452"/>
    </source>
</evidence>
<keyword evidence="11" id="KW-1185">Reference proteome</keyword>
<dbReference type="PANTHER" id="PTHR30572:SF4">
    <property type="entry name" value="ABC TRANSPORTER PERMEASE YTRF"/>
    <property type="match status" value="1"/>
</dbReference>
<dbReference type="InterPro" id="IPR025857">
    <property type="entry name" value="MacB_PCD"/>
</dbReference>
<dbReference type="InterPro" id="IPR003838">
    <property type="entry name" value="ABC3_permease_C"/>
</dbReference>
<name>A0A0F4QXV1_9GAMM</name>
<gene>
    <name evidence="10" type="ORF">TW77_03200</name>
</gene>
<dbReference type="PANTHER" id="PTHR30572">
    <property type="entry name" value="MEMBRANE COMPONENT OF TRANSPORTER-RELATED"/>
    <property type="match status" value="1"/>
</dbReference>